<name>A0A2K3NAK0_TRIPR</name>
<dbReference type="GO" id="GO:0005737">
    <property type="term" value="C:cytoplasm"/>
    <property type="evidence" value="ECO:0007669"/>
    <property type="project" value="TreeGrafter"/>
</dbReference>
<evidence type="ECO:0000256" key="13">
    <source>
        <dbReference type="ARBA" id="ARBA00030350"/>
    </source>
</evidence>
<dbReference type="AlphaFoldDB" id="A0A2K3NAK0"/>
<evidence type="ECO:0000256" key="14">
    <source>
        <dbReference type="SAM" id="Phobius"/>
    </source>
</evidence>
<dbReference type="Proteomes" id="UP000236291">
    <property type="component" value="Unassembled WGS sequence"/>
</dbReference>
<organism evidence="15 16">
    <name type="scientific">Trifolium pratense</name>
    <name type="common">Red clover</name>
    <dbReference type="NCBI Taxonomy" id="57577"/>
    <lineage>
        <taxon>Eukaryota</taxon>
        <taxon>Viridiplantae</taxon>
        <taxon>Streptophyta</taxon>
        <taxon>Embryophyta</taxon>
        <taxon>Tracheophyta</taxon>
        <taxon>Spermatophyta</taxon>
        <taxon>Magnoliopsida</taxon>
        <taxon>eudicotyledons</taxon>
        <taxon>Gunneridae</taxon>
        <taxon>Pentapetalae</taxon>
        <taxon>rosids</taxon>
        <taxon>fabids</taxon>
        <taxon>Fabales</taxon>
        <taxon>Fabaceae</taxon>
        <taxon>Papilionoideae</taxon>
        <taxon>50 kb inversion clade</taxon>
        <taxon>NPAAA clade</taxon>
        <taxon>Hologalegina</taxon>
        <taxon>IRL clade</taxon>
        <taxon>Trifolieae</taxon>
        <taxon>Trifolium</taxon>
    </lineage>
</organism>
<evidence type="ECO:0000256" key="5">
    <source>
        <dbReference type="ARBA" id="ARBA00022679"/>
    </source>
</evidence>
<evidence type="ECO:0000256" key="4">
    <source>
        <dbReference type="ARBA" id="ARBA00022676"/>
    </source>
</evidence>
<proteinExistence type="inferred from homology"/>
<evidence type="ECO:0000256" key="7">
    <source>
        <dbReference type="ARBA" id="ARBA00022968"/>
    </source>
</evidence>
<dbReference type="ExpressionAtlas" id="A0A2K3NAK0">
    <property type="expression patterns" value="baseline"/>
</dbReference>
<evidence type="ECO:0000256" key="11">
    <source>
        <dbReference type="ARBA" id="ARBA00023253"/>
    </source>
</evidence>
<dbReference type="Pfam" id="PF10250">
    <property type="entry name" value="O-FucT"/>
    <property type="match status" value="1"/>
</dbReference>
<evidence type="ECO:0000256" key="9">
    <source>
        <dbReference type="ARBA" id="ARBA00023136"/>
    </source>
</evidence>
<dbReference type="PANTHER" id="PTHR31741">
    <property type="entry name" value="OS02G0726500 PROTEIN-RELATED"/>
    <property type="match status" value="1"/>
</dbReference>
<accession>A0A2K3NAK0</accession>
<feature type="transmembrane region" description="Helical" evidence="14">
    <location>
        <begin position="12"/>
        <end position="33"/>
    </location>
</feature>
<evidence type="ECO:0000256" key="10">
    <source>
        <dbReference type="ARBA" id="ARBA00023180"/>
    </source>
</evidence>
<evidence type="ECO:0000313" key="15">
    <source>
        <dbReference type="EMBL" id="PNY00072.1"/>
    </source>
</evidence>
<dbReference type="STRING" id="57577.A0A2K3NAK0"/>
<evidence type="ECO:0000256" key="3">
    <source>
        <dbReference type="ARBA" id="ARBA00007737"/>
    </source>
</evidence>
<comment type="pathway">
    <text evidence="2">Glycan metabolism.</text>
</comment>
<sequence>MARFHTRKPSLSIVTFYTIFIFAFSISIFILYVRTFNADQDQPQPYQVPKPPRYEYNDQLWDSPYSRGFHPCVNPTAKYKGVQQFDRYLSVRSNGGLNQMRTGIADMVAVAHIMNATLVIPQLDRRSFWQDSSVFSDIFDEFHFIESLKGDIRIVQELPKTLEAAPRARKHFTSWASVGYYEEMTRLWNDYQVIHVAKSDSRLANNDLPLDIQRLRCRAMYHALQFSPPIENLGKV</sequence>
<comment type="caution">
    <text evidence="15">The sequence shown here is derived from an EMBL/GenBank/DDBJ whole genome shotgun (WGS) entry which is preliminary data.</text>
</comment>
<keyword evidence="11" id="KW-0294">Fucose metabolism</keyword>
<evidence type="ECO:0000313" key="16">
    <source>
        <dbReference type="Proteomes" id="UP000236291"/>
    </source>
</evidence>
<reference evidence="15 16" key="2">
    <citation type="journal article" date="2017" name="Front. Plant Sci.">
        <title>Gene Classification and Mining of Molecular Markers Useful in Red Clover (Trifolium pratense) Breeding.</title>
        <authorList>
            <person name="Istvanek J."/>
            <person name="Dluhosova J."/>
            <person name="Dluhos P."/>
            <person name="Patkova L."/>
            <person name="Nedelnik J."/>
            <person name="Repkova J."/>
        </authorList>
    </citation>
    <scope>NUCLEOTIDE SEQUENCE [LARGE SCALE GENOMIC DNA]</scope>
    <source>
        <strain evidence="16">cv. Tatra</strain>
        <tissue evidence="15">Young leaves</tissue>
    </source>
</reference>
<dbReference type="GO" id="GO:0005634">
    <property type="term" value="C:nucleus"/>
    <property type="evidence" value="ECO:0007669"/>
    <property type="project" value="TreeGrafter"/>
</dbReference>
<gene>
    <name evidence="15" type="ORF">L195_g023346</name>
</gene>
<dbReference type="GO" id="GO:0016020">
    <property type="term" value="C:membrane"/>
    <property type="evidence" value="ECO:0007669"/>
    <property type="project" value="UniProtKB-SubCell"/>
</dbReference>
<dbReference type="PANTHER" id="PTHR31741:SF15">
    <property type="entry name" value="O-FUCOSYLTRANSFERASE 38"/>
    <property type="match status" value="1"/>
</dbReference>
<protein>
    <recommendedName>
        <fullName evidence="13">O-fucosyltransferase family protein</fullName>
    </recommendedName>
</protein>
<dbReference type="GO" id="GO:0016757">
    <property type="term" value="F:glycosyltransferase activity"/>
    <property type="evidence" value="ECO:0007669"/>
    <property type="project" value="UniProtKB-KW"/>
</dbReference>
<keyword evidence="6 14" id="KW-0812">Transmembrane</keyword>
<reference evidence="15 16" key="1">
    <citation type="journal article" date="2014" name="Am. J. Bot.">
        <title>Genome assembly and annotation for red clover (Trifolium pratense; Fabaceae).</title>
        <authorList>
            <person name="Istvanek J."/>
            <person name="Jaros M."/>
            <person name="Krenek A."/>
            <person name="Repkova J."/>
        </authorList>
    </citation>
    <scope>NUCLEOTIDE SEQUENCE [LARGE SCALE GENOMIC DNA]</scope>
    <source>
        <strain evidence="16">cv. Tatra</strain>
        <tissue evidence="15">Young leaves</tissue>
    </source>
</reference>
<keyword evidence="9 14" id="KW-0472">Membrane</keyword>
<evidence type="ECO:0000256" key="8">
    <source>
        <dbReference type="ARBA" id="ARBA00022989"/>
    </source>
</evidence>
<dbReference type="GO" id="GO:0006004">
    <property type="term" value="P:fucose metabolic process"/>
    <property type="evidence" value="ECO:0007669"/>
    <property type="project" value="UniProtKB-KW"/>
</dbReference>
<evidence type="ECO:0000256" key="1">
    <source>
        <dbReference type="ARBA" id="ARBA00004606"/>
    </source>
</evidence>
<keyword evidence="10" id="KW-0325">Glycoprotein</keyword>
<keyword evidence="8 14" id="KW-1133">Transmembrane helix</keyword>
<dbReference type="EMBL" id="ASHM01018487">
    <property type="protein sequence ID" value="PNY00072.1"/>
    <property type="molecule type" value="Genomic_DNA"/>
</dbReference>
<keyword evidence="4" id="KW-0328">Glycosyltransferase</keyword>
<keyword evidence="7" id="KW-0735">Signal-anchor</keyword>
<dbReference type="InterPro" id="IPR019378">
    <property type="entry name" value="GDP-Fuc_O-FucTrfase"/>
</dbReference>
<evidence type="ECO:0000256" key="12">
    <source>
        <dbReference type="ARBA" id="ARBA00023277"/>
    </source>
</evidence>
<keyword evidence="12" id="KW-0119">Carbohydrate metabolism</keyword>
<comment type="subcellular location">
    <subcellularLocation>
        <location evidence="1">Membrane</location>
        <topology evidence="1">Single-pass type II membrane protein</topology>
    </subcellularLocation>
</comment>
<evidence type="ECO:0000256" key="2">
    <source>
        <dbReference type="ARBA" id="ARBA00004881"/>
    </source>
</evidence>
<comment type="similarity">
    <text evidence="3">Belongs to the glycosyltransferase GT106 family.</text>
</comment>
<evidence type="ECO:0000256" key="6">
    <source>
        <dbReference type="ARBA" id="ARBA00022692"/>
    </source>
</evidence>
<keyword evidence="5" id="KW-0808">Transferase</keyword>